<dbReference type="Proteomes" id="UP000500767">
    <property type="component" value="Plasmid unnamed2"/>
</dbReference>
<dbReference type="Pfam" id="PF04972">
    <property type="entry name" value="BON"/>
    <property type="match status" value="1"/>
</dbReference>
<evidence type="ECO:0000313" key="3">
    <source>
        <dbReference type="EMBL" id="QKE93512.1"/>
    </source>
</evidence>
<feature type="region of interest" description="Disordered" evidence="1">
    <location>
        <begin position="1"/>
        <end position="35"/>
    </location>
</feature>
<reference evidence="3 4" key="1">
    <citation type="journal article" date="2014" name="World J. Microbiol. Biotechnol.">
        <title>Biodiversity and physiological characteristics of Antarctic and Arctic lichens-associated bacteria.</title>
        <authorList>
            <person name="Lee Y.M."/>
            <person name="Kim E.H."/>
            <person name="Lee H.K."/>
            <person name="Hong S.G."/>
        </authorList>
    </citation>
    <scope>NUCLEOTIDE SEQUENCE [LARGE SCALE GENOMIC DNA]</scope>
    <source>
        <strain evidence="3 4">PAMC 26569</strain>
        <plasmid evidence="3">unnamed2</plasmid>
    </source>
</reference>
<dbReference type="EMBL" id="CP053710">
    <property type="protein sequence ID" value="QKE93512.1"/>
    <property type="molecule type" value="Genomic_DNA"/>
</dbReference>
<evidence type="ECO:0000259" key="2">
    <source>
        <dbReference type="PROSITE" id="PS50914"/>
    </source>
</evidence>
<dbReference type="InterPro" id="IPR007055">
    <property type="entry name" value="BON_dom"/>
</dbReference>
<organism evidence="3 4">
    <name type="scientific">Lichenicola cladoniae</name>
    <dbReference type="NCBI Taxonomy" id="1484109"/>
    <lineage>
        <taxon>Bacteria</taxon>
        <taxon>Pseudomonadati</taxon>
        <taxon>Pseudomonadota</taxon>
        <taxon>Alphaproteobacteria</taxon>
        <taxon>Acetobacterales</taxon>
        <taxon>Acetobacteraceae</taxon>
        <taxon>Lichenicola</taxon>
    </lineage>
</organism>
<proteinExistence type="predicted"/>
<accession>A0A6M8HYN3</accession>
<sequence>MQSKRKDEALSNQSSVVSRYAASKPTVPSVTVNPSLHRRQPVRDLNLAGLTDAITAAIEQSRAYDHDAVTVTSRGGIIVLTGFSKSCIEKQIALDLAWAVPGVTGIEDNLVLDSRGA</sequence>
<feature type="domain" description="BON" evidence="2">
    <location>
        <begin position="46"/>
        <end position="114"/>
    </location>
</feature>
<dbReference type="KEGG" id="lck:HN018_25460"/>
<dbReference type="PROSITE" id="PS50914">
    <property type="entry name" value="BON"/>
    <property type="match status" value="1"/>
</dbReference>
<gene>
    <name evidence="3" type="ORF">HN018_25460</name>
</gene>
<protein>
    <submittedName>
        <fullName evidence="3">BON domain-containing protein</fullName>
    </submittedName>
</protein>
<keyword evidence="3" id="KW-0614">Plasmid</keyword>
<dbReference type="AlphaFoldDB" id="A0A6M8HYN3"/>
<dbReference type="Gene3D" id="3.30.1340.30">
    <property type="match status" value="1"/>
</dbReference>
<geneLocation type="plasmid" evidence="3 4">
    <name>unnamed2</name>
</geneLocation>
<name>A0A6M8HYN3_9PROT</name>
<keyword evidence="4" id="KW-1185">Reference proteome</keyword>
<dbReference type="RefSeq" id="WP_171834345.1">
    <property type="nucleotide sequence ID" value="NZ_CP053710.1"/>
</dbReference>
<evidence type="ECO:0000256" key="1">
    <source>
        <dbReference type="SAM" id="MobiDB-lite"/>
    </source>
</evidence>
<evidence type="ECO:0000313" key="4">
    <source>
        <dbReference type="Proteomes" id="UP000500767"/>
    </source>
</evidence>